<dbReference type="PANTHER" id="PTHR10643:SF2">
    <property type="entry name" value="KINETOCHORE PROTEIN NDC80 HOMOLOG"/>
    <property type="match status" value="1"/>
</dbReference>
<dbReference type="InterPro" id="IPR005550">
    <property type="entry name" value="Kinetochore_Ndc80"/>
</dbReference>
<evidence type="ECO:0000256" key="9">
    <source>
        <dbReference type="ARBA" id="ARBA00023328"/>
    </source>
</evidence>
<dbReference type="GO" id="GO:0031262">
    <property type="term" value="C:Ndc80 complex"/>
    <property type="evidence" value="ECO:0007669"/>
    <property type="project" value="UniProtKB-UniRule"/>
</dbReference>
<evidence type="ECO:0000256" key="6">
    <source>
        <dbReference type="ARBA" id="ARBA00023054"/>
    </source>
</evidence>
<proteinExistence type="inferred from homology"/>
<keyword evidence="5 10" id="KW-0995">Kinetochore</keyword>
<evidence type="ECO:0000313" key="15">
    <source>
        <dbReference type="EMBL" id="RKO97707.1"/>
    </source>
</evidence>
<evidence type="ECO:0000256" key="12">
    <source>
        <dbReference type="SAM" id="MobiDB-lite"/>
    </source>
</evidence>
<evidence type="ECO:0000256" key="8">
    <source>
        <dbReference type="ARBA" id="ARBA00023306"/>
    </source>
</evidence>
<keyword evidence="4 10" id="KW-0498">Mitosis</keyword>
<evidence type="ECO:0000256" key="10">
    <source>
        <dbReference type="RuleBase" id="RU368072"/>
    </source>
</evidence>
<dbReference type="Proteomes" id="UP000268535">
    <property type="component" value="Unassembled WGS sequence"/>
</dbReference>
<dbReference type="OrthoDB" id="7459479at2759"/>
<evidence type="ECO:0000256" key="1">
    <source>
        <dbReference type="ARBA" id="ARBA00007050"/>
    </source>
</evidence>
<feature type="compositionally biased region" description="Basic and acidic residues" evidence="12">
    <location>
        <begin position="432"/>
        <end position="443"/>
    </location>
</feature>
<evidence type="ECO:0000256" key="5">
    <source>
        <dbReference type="ARBA" id="ARBA00022838"/>
    </source>
</evidence>
<dbReference type="GO" id="GO:0051315">
    <property type="term" value="P:attachment of mitotic spindle microtubules to kinetochore"/>
    <property type="evidence" value="ECO:0007669"/>
    <property type="project" value="UniProtKB-UniRule"/>
</dbReference>
<gene>
    <name evidence="15" type="ORF">CAUPRSCDRAFT_6102</name>
    <name evidence="16" type="ORF">CXG81DRAFT_15246</name>
</gene>
<comment type="subcellular location">
    <subcellularLocation>
        <location evidence="10">Chromosome</location>
        <location evidence="10">Centromere</location>
        <location evidence="10">Kinetochore</location>
    </subcellularLocation>
    <subcellularLocation>
        <location evidence="10">Nucleus</location>
    </subcellularLocation>
</comment>
<dbReference type="InterPro" id="IPR038273">
    <property type="entry name" value="Ndc80_sf"/>
</dbReference>
<feature type="compositionally biased region" description="Polar residues" evidence="12">
    <location>
        <begin position="444"/>
        <end position="453"/>
    </location>
</feature>
<dbReference type="Pfam" id="PF18077">
    <property type="entry name" value="DUF5595"/>
    <property type="match status" value="1"/>
</dbReference>
<name>A0A4P9X1D4_9FUNG</name>
<dbReference type="STRING" id="1555241.A0A4P9X1D4"/>
<evidence type="ECO:0000256" key="4">
    <source>
        <dbReference type="ARBA" id="ARBA00022776"/>
    </source>
</evidence>
<dbReference type="Gene3D" id="6.10.250.1950">
    <property type="match status" value="1"/>
</dbReference>
<evidence type="ECO:0000259" key="14">
    <source>
        <dbReference type="Pfam" id="PF18077"/>
    </source>
</evidence>
<comment type="similarity">
    <text evidence="1 10">Belongs to the NDC80/HEC1 family.</text>
</comment>
<dbReference type="GO" id="GO:0051301">
    <property type="term" value="P:cell division"/>
    <property type="evidence" value="ECO:0007669"/>
    <property type="project" value="UniProtKB-UniRule"/>
</dbReference>
<dbReference type="EMBL" id="ML014340">
    <property type="protein sequence ID" value="RKO98942.1"/>
    <property type="molecule type" value="Genomic_DNA"/>
</dbReference>
<feature type="domain" description="DUF5595" evidence="14">
    <location>
        <begin position="147"/>
        <end position="210"/>
    </location>
</feature>
<organism evidence="16 18">
    <name type="scientific">Caulochytrium protostelioides</name>
    <dbReference type="NCBI Taxonomy" id="1555241"/>
    <lineage>
        <taxon>Eukaryota</taxon>
        <taxon>Fungi</taxon>
        <taxon>Fungi incertae sedis</taxon>
        <taxon>Chytridiomycota</taxon>
        <taxon>Chytridiomycota incertae sedis</taxon>
        <taxon>Chytridiomycetes</taxon>
        <taxon>Caulochytriales</taxon>
        <taxon>Caulochytriaceae</taxon>
        <taxon>Caulochytrium</taxon>
    </lineage>
</organism>
<dbReference type="AlphaFoldDB" id="A0A4P9X1D4"/>
<keyword evidence="8 10" id="KW-0131">Cell cycle</keyword>
<accession>A0A4P9X1D4</accession>
<dbReference type="PANTHER" id="PTHR10643">
    <property type="entry name" value="KINETOCHORE PROTEIN NDC80"/>
    <property type="match status" value="1"/>
</dbReference>
<dbReference type="InterPro" id="IPR055260">
    <property type="entry name" value="Ndc80_CH"/>
</dbReference>
<protein>
    <recommendedName>
        <fullName evidence="10">Kinetochore protein NDC80</fullName>
    </recommendedName>
</protein>
<comment type="function">
    <text evidence="10">Acts as a component of the essential kinetochore-associated NDC80 complex, which is required for chromosome segregation and spindle checkpoint activity.</text>
</comment>
<reference evidence="16" key="2">
    <citation type="submission" date="2018-04" db="EMBL/GenBank/DDBJ databases">
        <title>Leveraging single-cell genomics to expand the Fungal Tree of Life.</title>
        <authorList>
            <consortium name="DOE Joint Genome Institute"/>
            <person name="Ahrendt S.R."/>
            <person name="Quandt C.A."/>
            <person name="Ciobanu D."/>
            <person name="Clum A."/>
            <person name="Salamov A."/>
            <person name="Andreopoulos B."/>
            <person name="Cheng J.-F."/>
            <person name="Woyke T."/>
            <person name="Pelin A."/>
            <person name="Henrissat B."/>
            <person name="Benny G.L."/>
            <person name="Smith M.E."/>
            <person name="James T.Y."/>
            <person name="Grigoriev I.V."/>
        </authorList>
    </citation>
    <scope>NUCLEOTIDE SEQUENCE</scope>
    <source>
        <strain evidence="16">ATCC 52028</strain>
    </source>
</reference>
<feature type="compositionally biased region" description="Polar residues" evidence="12">
    <location>
        <begin position="415"/>
        <end position="431"/>
    </location>
</feature>
<evidence type="ECO:0000313" key="18">
    <source>
        <dbReference type="Proteomes" id="UP000274922"/>
    </source>
</evidence>
<reference evidence="15" key="3">
    <citation type="submission" date="2018-08" db="EMBL/GenBank/DDBJ databases">
        <title>Leveraging single-cell genomics to expand the Fungal Tree of Life.</title>
        <authorList>
            <consortium name="DOE Joint Genome Institute"/>
            <person name="Ahrendt S.R."/>
            <person name="Quandt C.A."/>
            <person name="Ciobanu D."/>
            <person name="Clum A."/>
            <person name="Salamov A."/>
            <person name="Andreopoulos B."/>
            <person name="Cheng J.-F."/>
            <person name="Woyke T."/>
            <person name="Pelin A."/>
            <person name="Henrissat B."/>
            <person name="Reynolds N."/>
            <person name="Benny G.L."/>
            <person name="Smith M.E."/>
            <person name="James T.Y."/>
            <person name="Grigoriev I.V."/>
        </authorList>
    </citation>
    <scope>NUCLEOTIDE SEQUENCE</scope>
    <source>
        <strain evidence="15">ATCC 52028</strain>
    </source>
</reference>
<feature type="domain" description="Kinetochore protein Ndc80 CH" evidence="13">
    <location>
        <begin position="7"/>
        <end position="127"/>
    </location>
</feature>
<evidence type="ECO:0000256" key="7">
    <source>
        <dbReference type="ARBA" id="ARBA00023242"/>
    </source>
</evidence>
<dbReference type="EMBL" id="ML009187">
    <property type="protein sequence ID" value="RKO97707.1"/>
    <property type="molecule type" value="Genomic_DNA"/>
</dbReference>
<keyword evidence="3 10" id="KW-0132">Cell division</keyword>
<keyword evidence="6 11" id="KW-0175">Coiled coil</keyword>
<feature type="region of interest" description="Disordered" evidence="12">
    <location>
        <begin position="415"/>
        <end position="453"/>
    </location>
</feature>
<feature type="coiled-coil region" evidence="11">
    <location>
        <begin position="239"/>
        <end position="273"/>
    </location>
</feature>
<dbReference type="Gene3D" id="1.10.418.30">
    <property type="entry name" value="Ncd80 complex, Ncd80 subunit"/>
    <property type="match status" value="1"/>
</dbReference>
<dbReference type="Proteomes" id="UP000274922">
    <property type="component" value="Unassembled WGS sequence"/>
</dbReference>
<keyword evidence="18" id="KW-1185">Reference proteome</keyword>
<keyword evidence="7 10" id="KW-0539">Nucleus</keyword>
<sequence length="545" mass="62023">MGHTVVGITKDPRPIREKSWQISTIRGLISFLVQAGYPNSISVKTMQAPSAKDFQSIFKFLYGMLDSQYVYQKKFEEEVPLILKSLRYPFADGISKSQLFSVGSPHAWPTLLAVLAWLQELIQCCEQAEGTYHGTNDDFQTGMVGAEVPNERIFYNYLLTAYGVFLSGEDDNEEMDQHLIKTFDRRNAHIVKDLERMRAHYAALRAEWEPLSMNEDPLSVLQRDHHGLVQDREKFRQYLSHLDTKVASLTEQLQQVREDANTKASELTQLQEQQRQLQHVVDTQEVSPADVDRMTSEKTSLAKGLDTLALRSEEATRVAWEHEIALQKKIDTLDKLVQEYNGLGRRLNLFASRPDLQLSLLVHNEPPKLLLSVDLQNLAKPAIHTMLESFNAKAHALEDERIAISEELDQLQEAFSEQSDANASLSQQLRQQSDEHTSEKETIGRNNATKTHQIQHYEQSMTALRGEDSDTLLAVQQRHTQLNTELQQMSRTYVAEKERLSNKLVTSMQDALSFHAHIMEALHGLKQKVKLDYVEATSSSPALSA</sequence>
<reference evidence="17 18" key="1">
    <citation type="journal article" date="2018" name="Nat. Microbiol.">
        <title>Leveraging single-cell genomics to expand the fungal tree of life.</title>
        <authorList>
            <person name="Ahrendt S.R."/>
            <person name="Quandt C.A."/>
            <person name="Ciobanu D."/>
            <person name="Clum A."/>
            <person name="Salamov A."/>
            <person name="Andreopoulos B."/>
            <person name="Cheng J.F."/>
            <person name="Woyke T."/>
            <person name="Pelin A."/>
            <person name="Henrissat B."/>
            <person name="Reynolds N.K."/>
            <person name="Benny G.L."/>
            <person name="Smith M.E."/>
            <person name="James T.Y."/>
            <person name="Grigoriev I.V."/>
        </authorList>
    </citation>
    <scope>NUCLEOTIDE SEQUENCE [LARGE SCALE GENOMIC DNA]</scope>
    <source>
        <strain evidence="17 18">ATCC 52028</strain>
    </source>
</reference>
<evidence type="ECO:0000259" key="13">
    <source>
        <dbReference type="Pfam" id="PF03801"/>
    </source>
</evidence>
<evidence type="ECO:0000313" key="17">
    <source>
        <dbReference type="Proteomes" id="UP000268535"/>
    </source>
</evidence>
<dbReference type="InterPro" id="IPR040967">
    <property type="entry name" value="DUF5595"/>
</dbReference>
<keyword evidence="2 10" id="KW-0158">Chromosome</keyword>
<keyword evidence="9 10" id="KW-0137">Centromere</keyword>
<dbReference type="GO" id="GO:0005634">
    <property type="term" value="C:nucleus"/>
    <property type="evidence" value="ECO:0007669"/>
    <property type="project" value="UniProtKB-SubCell"/>
</dbReference>
<evidence type="ECO:0000256" key="11">
    <source>
        <dbReference type="SAM" id="Coils"/>
    </source>
</evidence>
<evidence type="ECO:0000313" key="16">
    <source>
        <dbReference type="EMBL" id="RKO98942.1"/>
    </source>
</evidence>
<dbReference type="Pfam" id="PF03801">
    <property type="entry name" value="Ndc80_HEC"/>
    <property type="match status" value="1"/>
</dbReference>
<evidence type="ECO:0000256" key="2">
    <source>
        <dbReference type="ARBA" id="ARBA00022454"/>
    </source>
</evidence>
<comment type="subunit">
    <text evidence="10">Component of the NDC80 complex.</text>
</comment>
<evidence type="ECO:0000256" key="3">
    <source>
        <dbReference type="ARBA" id="ARBA00022618"/>
    </source>
</evidence>